<dbReference type="SUPFAM" id="SSF56954">
    <property type="entry name" value="Outer membrane efflux proteins (OEP)"/>
    <property type="match status" value="1"/>
</dbReference>
<dbReference type="AlphaFoldDB" id="A0A2S5SYL0"/>
<dbReference type="PANTHER" id="PTHR30026">
    <property type="entry name" value="OUTER MEMBRANE PROTEIN TOLC"/>
    <property type="match status" value="1"/>
</dbReference>
<evidence type="ECO:0000256" key="6">
    <source>
        <dbReference type="ARBA" id="ARBA00023136"/>
    </source>
</evidence>
<dbReference type="Proteomes" id="UP000238605">
    <property type="component" value="Unassembled WGS sequence"/>
</dbReference>
<dbReference type="EMBL" id="PSNX01000002">
    <property type="protein sequence ID" value="PPE67739.1"/>
    <property type="molecule type" value="Genomic_DNA"/>
</dbReference>
<dbReference type="PANTHER" id="PTHR30026:SF20">
    <property type="entry name" value="OUTER MEMBRANE PROTEIN TOLC"/>
    <property type="match status" value="1"/>
</dbReference>
<dbReference type="GO" id="GO:0015562">
    <property type="term" value="F:efflux transmembrane transporter activity"/>
    <property type="evidence" value="ECO:0007669"/>
    <property type="project" value="InterPro"/>
</dbReference>
<organism evidence="9 10">
    <name type="scientific">Caldimonas caldifontis</name>
    <dbReference type="NCBI Taxonomy" id="1452508"/>
    <lineage>
        <taxon>Bacteria</taxon>
        <taxon>Pseudomonadati</taxon>
        <taxon>Pseudomonadota</taxon>
        <taxon>Betaproteobacteria</taxon>
        <taxon>Burkholderiales</taxon>
        <taxon>Sphaerotilaceae</taxon>
        <taxon>Caldimonas</taxon>
    </lineage>
</organism>
<evidence type="ECO:0000313" key="10">
    <source>
        <dbReference type="Proteomes" id="UP000238605"/>
    </source>
</evidence>
<evidence type="ECO:0000256" key="5">
    <source>
        <dbReference type="ARBA" id="ARBA00022692"/>
    </source>
</evidence>
<sequence length="457" mass="48815">MPSRPRSDLSSPKNAVMRSLSVPLRPLLLGVGLLWAAAVPAQSLMEVYEAARGYDATYLAARAQAESAEFRAAQSGALRLPTVGLGASSTRTESDPPQGTDLSGTSHQLALQAKQPLFNRGNGVSIDQADRALQISRAELESAEQDLIVRVAQAYFDVLAAQDALATARANKTAISEQLASARRNFEVGTATITDTREAQARFDLAGAQELAAENELRTRQLALDQLVGRSGITPQPLAQPVALPPVTPSDPDVWVAKAVEAPTVRRAQLAYEIAQLETDKARAGHLPTVDLVGTLARNRNNGSLYEAQRTAGSSTNASVGVQLNLPLFAGFAVQNRVKETLSLQEKSRNDLETARRGVTLGTRQAYLGVQSLQAQVRALEAAEASSKLALEATQTGYRVGVRVNLDVLNAQTQLFSTQRDLARARYDVLVGSLRLRQAAGVLSPEDLAAINGLLSR</sequence>
<dbReference type="InterPro" id="IPR003423">
    <property type="entry name" value="OMP_efflux"/>
</dbReference>
<feature type="coiled-coil region" evidence="8">
    <location>
        <begin position="126"/>
        <end position="185"/>
    </location>
</feature>
<evidence type="ECO:0000256" key="2">
    <source>
        <dbReference type="ARBA" id="ARBA00007613"/>
    </source>
</evidence>
<keyword evidence="10" id="KW-1185">Reference proteome</keyword>
<reference evidence="9 10" key="1">
    <citation type="submission" date="2018-02" db="EMBL/GenBank/DDBJ databases">
        <title>Reclassifiation of [Polyangium] brachysporum DSM 7029 as Guopingzhaonella breviflexa gen. nov., sp. nov., a member of the family Comamonadaceae.</title>
        <authorList>
            <person name="Tang B."/>
        </authorList>
    </citation>
    <scope>NUCLEOTIDE SEQUENCE [LARGE SCALE GENOMIC DNA]</scope>
    <source>
        <strain evidence="9 10">BCRC 80649</strain>
    </source>
</reference>
<keyword evidence="3" id="KW-0813">Transport</keyword>
<evidence type="ECO:0000256" key="7">
    <source>
        <dbReference type="ARBA" id="ARBA00023237"/>
    </source>
</evidence>
<dbReference type="InterPro" id="IPR051906">
    <property type="entry name" value="TolC-like"/>
</dbReference>
<keyword evidence="6" id="KW-0472">Membrane</keyword>
<evidence type="ECO:0000256" key="4">
    <source>
        <dbReference type="ARBA" id="ARBA00022452"/>
    </source>
</evidence>
<dbReference type="GO" id="GO:0009279">
    <property type="term" value="C:cell outer membrane"/>
    <property type="evidence" value="ECO:0007669"/>
    <property type="project" value="UniProtKB-SubCell"/>
</dbReference>
<keyword evidence="8" id="KW-0175">Coiled coil</keyword>
<dbReference type="Gene3D" id="1.20.1600.10">
    <property type="entry name" value="Outer membrane efflux proteins (OEP)"/>
    <property type="match status" value="1"/>
</dbReference>
<dbReference type="InterPro" id="IPR010130">
    <property type="entry name" value="T1SS_OMP_TolC"/>
</dbReference>
<comment type="similarity">
    <text evidence="2">Belongs to the outer membrane factor (OMF) (TC 1.B.17) family.</text>
</comment>
<keyword evidence="7" id="KW-0998">Cell outer membrane</keyword>
<evidence type="ECO:0000256" key="1">
    <source>
        <dbReference type="ARBA" id="ARBA00004442"/>
    </source>
</evidence>
<evidence type="ECO:0000313" key="9">
    <source>
        <dbReference type="EMBL" id="PPE67739.1"/>
    </source>
</evidence>
<gene>
    <name evidence="9" type="ORF">C1704_02415</name>
</gene>
<protein>
    <submittedName>
        <fullName evidence="9">Channel protein TolC</fullName>
    </submittedName>
</protein>
<evidence type="ECO:0000256" key="8">
    <source>
        <dbReference type="SAM" id="Coils"/>
    </source>
</evidence>
<dbReference type="GO" id="GO:0015288">
    <property type="term" value="F:porin activity"/>
    <property type="evidence" value="ECO:0007669"/>
    <property type="project" value="TreeGrafter"/>
</dbReference>
<proteinExistence type="inferred from homology"/>
<keyword evidence="5" id="KW-0812">Transmembrane</keyword>
<accession>A0A2S5SYL0</accession>
<comment type="caution">
    <text evidence="9">The sequence shown here is derived from an EMBL/GenBank/DDBJ whole genome shotgun (WGS) entry which is preliminary data.</text>
</comment>
<comment type="subcellular location">
    <subcellularLocation>
        <location evidence="1">Cell outer membrane</location>
    </subcellularLocation>
</comment>
<dbReference type="Pfam" id="PF02321">
    <property type="entry name" value="OEP"/>
    <property type="match status" value="2"/>
</dbReference>
<keyword evidence="4" id="KW-1134">Transmembrane beta strand</keyword>
<dbReference type="GO" id="GO:1990281">
    <property type="term" value="C:efflux pump complex"/>
    <property type="evidence" value="ECO:0007669"/>
    <property type="project" value="TreeGrafter"/>
</dbReference>
<evidence type="ECO:0000256" key="3">
    <source>
        <dbReference type="ARBA" id="ARBA00022448"/>
    </source>
</evidence>
<name>A0A2S5SYL0_9BURK</name>
<dbReference type="NCBIfam" id="TIGR01844">
    <property type="entry name" value="type_I_sec_TolC"/>
    <property type="match status" value="1"/>
</dbReference>
<dbReference type="OrthoDB" id="9813458at2"/>